<feature type="region of interest" description="Disordered" evidence="1">
    <location>
        <begin position="1"/>
        <end position="43"/>
    </location>
</feature>
<dbReference type="FunFam" id="2.20.70.30:FF:000002">
    <property type="entry name" value="Nascent polypeptide-associated complex (NAC), alpha subunit"/>
    <property type="match status" value="1"/>
</dbReference>
<feature type="compositionally biased region" description="Polar residues" evidence="1">
    <location>
        <begin position="9"/>
        <end position="21"/>
    </location>
</feature>
<organism evidence="3 4">
    <name type="scientific">Poecilia mexicana</name>
    <dbReference type="NCBI Taxonomy" id="48701"/>
    <lineage>
        <taxon>Eukaryota</taxon>
        <taxon>Metazoa</taxon>
        <taxon>Chordata</taxon>
        <taxon>Craniata</taxon>
        <taxon>Vertebrata</taxon>
        <taxon>Euteleostomi</taxon>
        <taxon>Actinopterygii</taxon>
        <taxon>Neopterygii</taxon>
        <taxon>Teleostei</taxon>
        <taxon>Neoteleostei</taxon>
        <taxon>Acanthomorphata</taxon>
        <taxon>Ovalentaria</taxon>
        <taxon>Atherinomorphae</taxon>
        <taxon>Cyprinodontiformes</taxon>
        <taxon>Poeciliidae</taxon>
        <taxon>Poeciliinae</taxon>
        <taxon>Poecilia</taxon>
    </lineage>
</organism>
<sequence length="411" mass="43971">MPGEATETVPVTEQEMQQPQAETAPGVFNSPLPPTMSKNHPASAISAQEIGLAEETQTHAFCDQANCVAANQEVSSFQASAVPEQELIAVSAEASAGPAAHEECGPPTEAPLASLGPHVVTVEGQQSDCFIAVEKLSTQDIESVSDDAKAFGEDVGPGHEDGRIASPKTSLDGQADEDKMYPNVVLENDICDMNTPPILLSKSFQTKGTNKYEATHQPSGSGTESDSDDSVPELEEQDSAQTQTQQAQLAAAAEIDEEPVSKAKQSRSEKKARKAMSKLGLRQVTGVTRVTIRKSKNILFVITKPDVYKSPASDTYIVFGEAKIEDLSQQAQLAAAEKFKVQGEATAKIQDNTQTPTVQEESEEEEVDETGVEVKDIELVMSQANVSRAKAVRALKNNNNDIVNAIMELTM</sequence>
<dbReference type="InterPro" id="IPR016641">
    <property type="entry name" value="EGD2/NACA0like"/>
</dbReference>
<feature type="domain" description="NAC-A/B" evidence="2">
    <location>
        <begin position="266"/>
        <end position="331"/>
    </location>
</feature>
<accession>A0A3B3YQH0</accession>
<feature type="region of interest" description="Disordered" evidence="1">
    <location>
        <begin position="209"/>
        <end position="277"/>
    </location>
</feature>
<feature type="compositionally biased region" description="Acidic residues" evidence="1">
    <location>
        <begin position="225"/>
        <end position="238"/>
    </location>
</feature>
<feature type="region of interest" description="Disordered" evidence="1">
    <location>
        <begin position="149"/>
        <end position="177"/>
    </location>
</feature>
<reference evidence="3" key="1">
    <citation type="submission" date="2025-05" db="UniProtKB">
        <authorList>
            <consortium name="Ensembl"/>
        </authorList>
    </citation>
    <scope>IDENTIFICATION</scope>
</reference>
<evidence type="ECO:0000313" key="3">
    <source>
        <dbReference type="Ensembl" id="ENSPMEP00000029641.1"/>
    </source>
</evidence>
<dbReference type="Gene3D" id="2.20.70.30">
    <property type="entry name" value="Nascent polypeptide-associated complex domain"/>
    <property type="match status" value="1"/>
</dbReference>
<evidence type="ECO:0000256" key="1">
    <source>
        <dbReference type="SAM" id="MobiDB-lite"/>
    </source>
</evidence>
<evidence type="ECO:0000259" key="2">
    <source>
        <dbReference type="PROSITE" id="PS51151"/>
    </source>
</evidence>
<dbReference type="Ensembl" id="ENSPMET00000032135.1">
    <property type="protein sequence ID" value="ENSPMEP00000029641.1"/>
    <property type="gene ID" value="ENSPMEG00000015510.1"/>
</dbReference>
<dbReference type="GO" id="GO:0005854">
    <property type="term" value="C:nascent polypeptide-associated complex"/>
    <property type="evidence" value="ECO:0007669"/>
    <property type="project" value="InterPro"/>
</dbReference>
<dbReference type="Proteomes" id="UP000261480">
    <property type="component" value="Unplaced"/>
</dbReference>
<dbReference type="STRING" id="48701.ENSPMEP00000029642"/>
<dbReference type="InterPro" id="IPR044034">
    <property type="entry name" value="NAC-like_UBA"/>
</dbReference>
<dbReference type="AlphaFoldDB" id="A0A3B3YQH0"/>
<protein>
    <recommendedName>
        <fullName evidence="2">NAC-A/B domain-containing protein</fullName>
    </recommendedName>
</protein>
<proteinExistence type="predicted"/>
<name>A0A3B3YQH0_9TELE</name>
<dbReference type="CDD" id="cd22054">
    <property type="entry name" value="NAC_NACA"/>
    <property type="match status" value="1"/>
</dbReference>
<dbReference type="PANTHER" id="PTHR21713">
    <property type="entry name" value="NASCENT POLYPEPTIDE ASSOCIATED COMPLEX ALPHA SUBUNIT-RELATED"/>
    <property type="match status" value="1"/>
</dbReference>
<dbReference type="Gene3D" id="1.10.8.10">
    <property type="entry name" value="DNA helicase RuvA subunit, C-terminal domain"/>
    <property type="match status" value="1"/>
</dbReference>
<dbReference type="InterPro" id="IPR038187">
    <property type="entry name" value="NAC_A/B_dom_sf"/>
</dbReference>
<dbReference type="Ensembl" id="ENSPMET00000020888.1">
    <property type="protein sequence ID" value="ENSPMEP00000029642.1"/>
    <property type="gene ID" value="ENSPMEG00000015510.1"/>
</dbReference>
<dbReference type="Pfam" id="PF01849">
    <property type="entry name" value="NAC"/>
    <property type="match status" value="1"/>
</dbReference>
<dbReference type="CDD" id="cd14415">
    <property type="entry name" value="UBA_NACA_NACP1"/>
    <property type="match status" value="1"/>
</dbReference>
<dbReference type="Pfam" id="PF19026">
    <property type="entry name" value="UBA_HYPK"/>
    <property type="match status" value="1"/>
</dbReference>
<feature type="compositionally biased region" description="Low complexity" evidence="1">
    <location>
        <begin position="239"/>
        <end position="253"/>
    </location>
</feature>
<dbReference type="InterPro" id="IPR002715">
    <property type="entry name" value="Nas_poly-pep-assoc_cplx_dom"/>
</dbReference>
<keyword evidence="4" id="KW-1185">Reference proteome</keyword>
<dbReference type="PROSITE" id="PS51151">
    <property type="entry name" value="NAC_AB"/>
    <property type="match status" value="1"/>
</dbReference>
<feature type="compositionally biased region" description="Basic and acidic residues" evidence="1">
    <location>
        <begin position="149"/>
        <end position="163"/>
    </location>
</feature>
<dbReference type="SMART" id="SM01407">
    <property type="entry name" value="NAC"/>
    <property type="match status" value="1"/>
</dbReference>
<evidence type="ECO:0000313" key="4">
    <source>
        <dbReference type="Proteomes" id="UP000261480"/>
    </source>
</evidence>
<dbReference type="FunFam" id="1.10.8.10:FF:000006">
    <property type="entry name" value="Putative nascent polypeptide-associated complex subunit alpha"/>
    <property type="match status" value="1"/>
</dbReference>